<reference evidence="5" key="1">
    <citation type="submission" date="2021-01" db="EMBL/GenBank/DDBJ databases">
        <authorList>
            <person name="Corre E."/>
            <person name="Pelletier E."/>
            <person name="Niang G."/>
            <person name="Scheremetjew M."/>
            <person name="Finn R."/>
            <person name="Kale V."/>
            <person name="Holt S."/>
            <person name="Cochrane G."/>
            <person name="Meng A."/>
            <person name="Brown T."/>
            <person name="Cohen L."/>
        </authorList>
    </citation>
    <scope>NUCLEOTIDE SEQUENCE</scope>
    <source>
        <strain evidence="5">CCMP3276</strain>
    </source>
</reference>
<dbReference type="PRINTS" id="PR01415">
    <property type="entry name" value="ANKYRIN"/>
</dbReference>
<organism evidence="5">
    <name type="scientific">Erythrolobus madagascarensis</name>
    <dbReference type="NCBI Taxonomy" id="708628"/>
    <lineage>
        <taxon>Eukaryota</taxon>
        <taxon>Rhodophyta</taxon>
        <taxon>Bangiophyceae</taxon>
        <taxon>Porphyridiales</taxon>
        <taxon>Porphyridiaceae</taxon>
        <taxon>Erythrolobus</taxon>
    </lineage>
</organism>
<evidence type="ECO:0000256" key="1">
    <source>
        <dbReference type="ARBA" id="ARBA00022737"/>
    </source>
</evidence>
<accession>A0A7S0XJ94</accession>
<dbReference type="AlphaFoldDB" id="A0A7S0XJ94"/>
<evidence type="ECO:0000256" key="3">
    <source>
        <dbReference type="PROSITE-ProRule" id="PRU00023"/>
    </source>
</evidence>
<protein>
    <submittedName>
        <fullName evidence="5">Uncharacterized protein</fullName>
    </submittedName>
</protein>
<dbReference type="PANTHER" id="PTHR24166:SF48">
    <property type="entry name" value="PROTEIN VAPYRIN"/>
    <property type="match status" value="1"/>
</dbReference>
<evidence type="ECO:0000256" key="2">
    <source>
        <dbReference type="ARBA" id="ARBA00023043"/>
    </source>
</evidence>
<evidence type="ECO:0000313" key="5">
    <source>
        <dbReference type="EMBL" id="CAD8725509.1"/>
    </source>
</evidence>
<name>A0A7S0XJ94_9RHOD</name>
<feature type="region of interest" description="Disordered" evidence="4">
    <location>
        <begin position="302"/>
        <end position="322"/>
    </location>
</feature>
<dbReference type="SUPFAM" id="SSF48403">
    <property type="entry name" value="Ankyrin repeat"/>
    <property type="match status" value="2"/>
</dbReference>
<dbReference type="PROSITE" id="PS50297">
    <property type="entry name" value="ANK_REP_REGION"/>
    <property type="match status" value="3"/>
</dbReference>
<dbReference type="Gene3D" id="1.25.40.20">
    <property type="entry name" value="Ankyrin repeat-containing domain"/>
    <property type="match status" value="2"/>
</dbReference>
<dbReference type="Pfam" id="PF00023">
    <property type="entry name" value="Ank"/>
    <property type="match status" value="1"/>
</dbReference>
<gene>
    <name evidence="5" type="ORF">EMAD1354_LOCUS1589</name>
</gene>
<keyword evidence="1" id="KW-0677">Repeat</keyword>
<dbReference type="PROSITE" id="PS50088">
    <property type="entry name" value="ANK_REPEAT"/>
    <property type="match status" value="3"/>
</dbReference>
<dbReference type="InterPro" id="IPR036770">
    <property type="entry name" value="Ankyrin_rpt-contain_sf"/>
</dbReference>
<dbReference type="Pfam" id="PF12796">
    <property type="entry name" value="Ank_2"/>
    <property type="match status" value="2"/>
</dbReference>
<dbReference type="PANTHER" id="PTHR24166">
    <property type="entry name" value="ROLLING PEBBLES, ISOFORM B"/>
    <property type="match status" value="1"/>
</dbReference>
<dbReference type="InterPro" id="IPR050889">
    <property type="entry name" value="Dendritic_Spine_Reg/Scaffold"/>
</dbReference>
<feature type="repeat" description="ANK" evidence="3">
    <location>
        <begin position="102"/>
        <end position="125"/>
    </location>
</feature>
<proteinExistence type="predicted"/>
<sequence length="339" mass="35635">MLGDMAGFAVFSGAVDVRRHDGQGAVTAVICRESSWCAARRGVGVVSGKSRRVAMCGVRMDVSREQAGEHLVHAAMVGNVESVKSLLGQGVSPNFASSLGSSGMTPLMWACSEGYLDIARMLLENEDPRVDVAVKAQNGLTAILYCFDNMPPARAGTPPPAGFPGVPGKKSEAKQVPMTVRQTGHVGIAKLLLVRGADPTVTSSFGENCLHMAARKGQLALVELLIGRCEVDAVNKGYKHTALHLAAMEGYDEVAAALIAAEADVNAQNVLGWTPLMWAAARGKVDVVRVLLDAGADTSLRGEATGKPGERTTTALKEAERSVKASEIMSLLRRSGAQE</sequence>
<keyword evidence="2 3" id="KW-0040">ANK repeat</keyword>
<dbReference type="EMBL" id="HBFE01002395">
    <property type="protein sequence ID" value="CAD8725509.1"/>
    <property type="molecule type" value="Transcribed_RNA"/>
</dbReference>
<feature type="repeat" description="ANK" evidence="3">
    <location>
        <begin position="271"/>
        <end position="303"/>
    </location>
</feature>
<dbReference type="InterPro" id="IPR002110">
    <property type="entry name" value="Ankyrin_rpt"/>
</dbReference>
<dbReference type="SMART" id="SM00248">
    <property type="entry name" value="ANK"/>
    <property type="match status" value="6"/>
</dbReference>
<evidence type="ECO:0000256" key="4">
    <source>
        <dbReference type="SAM" id="MobiDB-lite"/>
    </source>
</evidence>
<feature type="repeat" description="ANK" evidence="3">
    <location>
        <begin position="238"/>
        <end position="270"/>
    </location>
</feature>